<evidence type="ECO:0000313" key="3">
    <source>
        <dbReference type="Proteomes" id="UP000054538"/>
    </source>
</evidence>
<evidence type="ECO:0000256" key="1">
    <source>
        <dbReference type="SAM" id="MobiDB-lite"/>
    </source>
</evidence>
<evidence type="ECO:0000313" key="2">
    <source>
        <dbReference type="EMBL" id="KIK94784.1"/>
    </source>
</evidence>
<gene>
    <name evidence="2" type="ORF">PAXRUDRAFT_142149</name>
</gene>
<organism evidence="2 3">
    <name type="scientific">Paxillus rubicundulus Ve08.2h10</name>
    <dbReference type="NCBI Taxonomy" id="930991"/>
    <lineage>
        <taxon>Eukaryota</taxon>
        <taxon>Fungi</taxon>
        <taxon>Dikarya</taxon>
        <taxon>Basidiomycota</taxon>
        <taxon>Agaricomycotina</taxon>
        <taxon>Agaricomycetes</taxon>
        <taxon>Agaricomycetidae</taxon>
        <taxon>Boletales</taxon>
        <taxon>Paxilineae</taxon>
        <taxon>Paxillaceae</taxon>
        <taxon>Paxillus</taxon>
    </lineage>
</organism>
<dbReference type="EMBL" id="KN825084">
    <property type="protein sequence ID" value="KIK94784.1"/>
    <property type="molecule type" value="Genomic_DNA"/>
</dbReference>
<name>A0A0D0E2G5_9AGAM</name>
<feature type="compositionally biased region" description="Polar residues" evidence="1">
    <location>
        <begin position="18"/>
        <end position="41"/>
    </location>
</feature>
<keyword evidence="3" id="KW-1185">Reference proteome</keyword>
<dbReference type="Proteomes" id="UP000054538">
    <property type="component" value="Unassembled WGS sequence"/>
</dbReference>
<protein>
    <recommendedName>
        <fullName evidence="4">C2H2-type domain-containing protein</fullName>
    </recommendedName>
</protein>
<reference evidence="2 3" key="1">
    <citation type="submission" date="2014-04" db="EMBL/GenBank/DDBJ databases">
        <authorList>
            <consortium name="DOE Joint Genome Institute"/>
            <person name="Kuo A."/>
            <person name="Kohler A."/>
            <person name="Jargeat P."/>
            <person name="Nagy L.G."/>
            <person name="Floudas D."/>
            <person name="Copeland A."/>
            <person name="Barry K.W."/>
            <person name="Cichocki N."/>
            <person name="Veneault-Fourrey C."/>
            <person name="LaButti K."/>
            <person name="Lindquist E.A."/>
            <person name="Lipzen A."/>
            <person name="Lundell T."/>
            <person name="Morin E."/>
            <person name="Murat C."/>
            <person name="Sun H."/>
            <person name="Tunlid A."/>
            <person name="Henrissat B."/>
            <person name="Grigoriev I.V."/>
            <person name="Hibbett D.S."/>
            <person name="Martin F."/>
            <person name="Nordberg H.P."/>
            <person name="Cantor M.N."/>
            <person name="Hua S.X."/>
        </authorList>
    </citation>
    <scope>NUCLEOTIDE SEQUENCE [LARGE SCALE GENOMIC DNA]</scope>
    <source>
        <strain evidence="2 3">Ve08.2h10</strain>
    </source>
</reference>
<evidence type="ECO:0008006" key="4">
    <source>
        <dbReference type="Google" id="ProtNLM"/>
    </source>
</evidence>
<accession>A0A0D0E2G5</accession>
<feature type="region of interest" description="Disordered" evidence="1">
    <location>
        <begin position="18"/>
        <end position="48"/>
    </location>
</feature>
<dbReference type="HOGENOM" id="CLU_1305213_0_0_1"/>
<reference evidence="3" key="2">
    <citation type="submission" date="2015-01" db="EMBL/GenBank/DDBJ databases">
        <title>Evolutionary Origins and Diversification of the Mycorrhizal Mutualists.</title>
        <authorList>
            <consortium name="DOE Joint Genome Institute"/>
            <consortium name="Mycorrhizal Genomics Consortium"/>
            <person name="Kohler A."/>
            <person name="Kuo A."/>
            <person name="Nagy L.G."/>
            <person name="Floudas D."/>
            <person name="Copeland A."/>
            <person name="Barry K.W."/>
            <person name="Cichocki N."/>
            <person name="Veneault-Fourrey C."/>
            <person name="LaButti K."/>
            <person name="Lindquist E.A."/>
            <person name="Lipzen A."/>
            <person name="Lundell T."/>
            <person name="Morin E."/>
            <person name="Murat C."/>
            <person name="Riley R."/>
            <person name="Ohm R."/>
            <person name="Sun H."/>
            <person name="Tunlid A."/>
            <person name="Henrissat B."/>
            <person name="Grigoriev I.V."/>
            <person name="Hibbett D.S."/>
            <person name="Martin F."/>
        </authorList>
    </citation>
    <scope>NUCLEOTIDE SEQUENCE [LARGE SCALE GENOMIC DNA]</scope>
    <source>
        <strain evidence="3">Ve08.2h10</strain>
    </source>
</reference>
<dbReference type="InParanoid" id="A0A0D0E2G5"/>
<sequence length="211" mass="23397">MTSPPHTVQFPQWAQADNSFSHSPASAEASTSTDGQFQSSYAIPHGASTDPSIRNNILCDGHFVDEESLNTALQKPDKQLHVYECSWDLAHSPCGMWIEGDQSSVADHLSLFHGFKGGEVAMRCLWRDCPKPHMKGTSIARHVVTHIGFRVKCHTCKHEFARVDACNRAHSRSGCPGVGRPMYGDLQRVLDARKVDLSLRPSKKRRTDDCA</sequence>
<proteinExistence type="predicted"/>
<dbReference type="OrthoDB" id="2661746at2759"/>
<dbReference type="AlphaFoldDB" id="A0A0D0E2G5"/>